<dbReference type="SUPFAM" id="SSF53756">
    <property type="entry name" value="UDP-Glycosyltransferase/glycogen phosphorylase"/>
    <property type="match status" value="1"/>
</dbReference>
<evidence type="ECO:0000259" key="2">
    <source>
        <dbReference type="Pfam" id="PF13439"/>
    </source>
</evidence>
<evidence type="ECO:0000313" key="4">
    <source>
        <dbReference type="Proteomes" id="UP000660024"/>
    </source>
</evidence>
<dbReference type="InterPro" id="IPR001296">
    <property type="entry name" value="Glyco_trans_1"/>
</dbReference>
<dbReference type="Pfam" id="PF00534">
    <property type="entry name" value="Glycos_transf_1"/>
    <property type="match status" value="1"/>
</dbReference>
<accession>A0ABS1BFK1</accession>
<proteinExistence type="predicted"/>
<sequence length="322" mass="36870">MDSQKPKVLFITNMFPYPKSINFGVFVKEQIDCLVDNFGIIAKTYFINAQEEGNLVYLKSVFKIFRILKKDEEIDIIHIHYGLSALFLLFFRPKKKIFVTFHGSDILKKQGRYIQVIISKYIAKKVDKVFILNDEMEEIMKKLNVNYEVLPCGVNADFFDIDPGIQKKEENLRLVLFTGDPERSVKNYPLFKEVIQILKAKSQFNINFNCIHNMSRAEVRAVLNQSDCLLMTSISEGSPQVIKEALACNLPVVSVPVGDVGIVIQDIPNCFISDSYDANQLAALTIKALENRGAPIRETFLKKGRYENKAVCKRIFENYLTT</sequence>
<dbReference type="EMBL" id="JAEHFY010000002">
    <property type="protein sequence ID" value="MBK0381649.1"/>
    <property type="molecule type" value="Genomic_DNA"/>
</dbReference>
<name>A0ABS1BFK1_9SPHI</name>
<dbReference type="PANTHER" id="PTHR45947">
    <property type="entry name" value="SULFOQUINOVOSYL TRANSFERASE SQD2"/>
    <property type="match status" value="1"/>
</dbReference>
<dbReference type="Pfam" id="PF13439">
    <property type="entry name" value="Glyco_transf_4"/>
    <property type="match status" value="1"/>
</dbReference>
<dbReference type="Gene3D" id="3.40.50.2000">
    <property type="entry name" value="Glycogen Phosphorylase B"/>
    <property type="match status" value="2"/>
</dbReference>
<organism evidence="3 4">
    <name type="scientific">Pedobacter segetis</name>
    <dbReference type="NCBI Taxonomy" id="2793069"/>
    <lineage>
        <taxon>Bacteria</taxon>
        <taxon>Pseudomonadati</taxon>
        <taxon>Bacteroidota</taxon>
        <taxon>Sphingobacteriia</taxon>
        <taxon>Sphingobacteriales</taxon>
        <taxon>Sphingobacteriaceae</taxon>
        <taxon>Pedobacter</taxon>
    </lineage>
</organism>
<dbReference type="InterPro" id="IPR028098">
    <property type="entry name" value="Glyco_trans_4-like_N"/>
</dbReference>
<dbReference type="RefSeq" id="WP_200584397.1">
    <property type="nucleotide sequence ID" value="NZ_JAEHFY010000002.1"/>
</dbReference>
<gene>
    <name evidence="3" type="ORF">I5M32_01635</name>
</gene>
<dbReference type="PANTHER" id="PTHR45947:SF15">
    <property type="entry name" value="TEICHURONIC ACID BIOSYNTHESIS GLYCOSYLTRANSFERASE TUAC-RELATED"/>
    <property type="match status" value="1"/>
</dbReference>
<dbReference type="CDD" id="cd03801">
    <property type="entry name" value="GT4_PimA-like"/>
    <property type="match status" value="1"/>
</dbReference>
<evidence type="ECO:0000313" key="3">
    <source>
        <dbReference type="EMBL" id="MBK0381649.1"/>
    </source>
</evidence>
<keyword evidence="4" id="KW-1185">Reference proteome</keyword>
<dbReference type="Proteomes" id="UP000660024">
    <property type="component" value="Unassembled WGS sequence"/>
</dbReference>
<protein>
    <submittedName>
        <fullName evidence="3">Glycosyltransferase family 4 protein</fullName>
    </submittedName>
</protein>
<evidence type="ECO:0000259" key="1">
    <source>
        <dbReference type="Pfam" id="PF00534"/>
    </source>
</evidence>
<feature type="domain" description="Glycosyltransferase subfamily 4-like N-terminal" evidence="2">
    <location>
        <begin position="50"/>
        <end position="157"/>
    </location>
</feature>
<dbReference type="InterPro" id="IPR050194">
    <property type="entry name" value="Glycosyltransferase_grp1"/>
</dbReference>
<comment type="caution">
    <text evidence="3">The sequence shown here is derived from an EMBL/GenBank/DDBJ whole genome shotgun (WGS) entry which is preliminary data.</text>
</comment>
<feature type="domain" description="Glycosyl transferase family 1" evidence="1">
    <location>
        <begin position="200"/>
        <end position="304"/>
    </location>
</feature>
<reference evidence="3 4" key="1">
    <citation type="submission" date="2020-12" db="EMBL/GenBank/DDBJ databases">
        <title>Bacterial novel species Pedobacter sp. SD-b isolated from soil.</title>
        <authorList>
            <person name="Jung H.-Y."/>
        </authorList>
    </citation>
    <scope>NUCLEOTIDE SEQUENCE [LARGE SCALE GENOMIC DNA]</scope>
    <source>
        <strain evidence="3 4">SD-b</strain>
    </source>
</reference>